<dbReference type="EMBL" id="JBHTOD010000002">
    <property type="protein sequence ID" value="MFD1454708.1"/>
    <property type="molecule type" value="Genomic_DNA"/>
</dbReference>
<proteinExistence type="predicted"/>
<protein>
    <recommendedName>
        <fullName evidence="3">D-alanyl-D-alanine carboxypeptidase</fullName>
    </recommendedName>
</protein>
<sequence length="265" mass="28548">MKQFVKGIIALGVGVSLVGGLGTVTASAKSQYSASRSKSVRLVWRASMKRHALTAVKGSRYSKHLGTWYGYNSSLPDVTWYTNAHEKLYDVATGKYLIYYHVNSADGQHGGWIWRGYLKSAASTPAAATTSTMNWATATKTAGLQPTDISLMKLFPHAAYDSDLMAVVNQVFASADNQPILTEQITSAEDDFDQLLTANNASYSALYLVRFHVSDPTNAAAVKQAVDGQLTAQQQKDLQRWQIAGKIGTPTGTTGGTGLLVFASK</sequence>
<accession>A0ABW4D427</accession>
<reference evidence="2" key="1">
    <citation type="journal article" date="2019" name="Int. J. Syst. Evol. Microbiol.">
        <title>The Global Catalogue of Microorganisms (GCM) 10K type strain sequencing project: providing services to taxonomists for standard genome sequencing and annotation.</title>
        <authorList>
            <consortium name="The Broad Institute Genomics Platform"/>
            <consortium name="The Broad Institute Genome Sequencing Center for Infectious Disease"/>
            <person name="Wu L."/>
            <person name="Ma J."/>
        </authorList>
    </citation>
    <scope>NUCLEOTIDE SEQUENCE [LARGE SCALE GENOMIC DNA]</scope>
    <source>
        <strain evidence="2">CCM 8979</strain>
    </source>
</reference>
<evidence type="ECO:0008006" key="3">
    <source>
        <dbReference type="Google" id="ProtNLM"/>
    </source>
</evidence>
<dbReference type="RefSeq" id="WP_236000696.1">
    <property type="nucleotide sequence ID" value="NZ_BOLN01000002.1"/>
</dbReference>
<dbReference type="Proteomes" id="UP001597189">
    <property type="component" value="Unassembled WGS sequence"/>
</dbReference>
<gene>
    <name evidence="1" type="ORF">ACFQ44_03290</name>
</gene>
<keyword evidence="2" id="KW-1185">Reference proteome</keyword>
<comment type="caution">
    <text evidence="1">The sequence shown here is derived from an EMBL/GenBank/DDBJ whole genome shotgun (WGS) entry which is preliminary data.</text>
</comment>
<name>A0ABW4D427_9LACO</name>
<organism evidence="1 2">
    <name type="scientific">Levilactobacillus lanxiensis</name>
    <dbReference type="NCBI Taxonomy" id="2799568"/>
    <lineage>
        <taxon>Bacteria</taxon>
        <taxon>Bacillati</taxon>
        <taxon>Bacillota</taxon>
        <taxon>Bacilli</taxon>
        <taxon>Lactobacillales</taxon>
        <taxon>Lactobacillaceae</taxon>
        <taxon>Levilactobacillus</taxon>
    </lineage>
</organism>
<evidence type="ECO:0000313" key="2">
    <source>
        <dbReference type="Proteomes" id="UP001597189"/>
    </source>
</evidence>
<evidence type="ECO:0000313" key="1">
    <source>
        <dbReference type="EMBL" id="MFD1454708.1"/>
    </source>
</evidence>